<feature type="domain" description="T6SS Transcription factor RovC-like DNA binding" evidence="1">
    <location>
        <begin position="124"/>
        <end position="210"/>
    </location>
</feature>
<dbReference type="Pfam" id="PF10074">
    <property type="entry name" value="RovC_DNA-bd"/>
    <property type="match status" value="1"/>
</dbReference>
<sequence length="231" mass="24530">MTRPIAEPILASSRPGLAWPLVPTSSRTGGYTFAEDPTESCVFVLPMWSAAVDPCVLDVRAVKPDGTGAPLFYALSADTRILKGPGGEHLLIDRGGEVIRLDVIDGTTAAGPVKLHFDLADDDRLDARVAAIRALRATAPAGPRHMRLARRLFALQAVDARDAGASLKETADILLGPGDWPGDGEHRKSYVRRLIVTGEKMVRAGPRAILSGPDRYSVIGCTRSAGIASTD</sequence>
<comment type="caution">
    <text evidence="2">The sequence shown here is derived from an EMBL/GenBank/DDBJ whole genome shotgun (WGS) entry which is preliminary data.</text>
</comment>
<dbReference type="AlphaFoldDB" id="A0A7W7B3T9"/>
<proteinExistence type="predicted"/>
<dbReference type="Proteomes" id="UP000566324">
    <property type="component" value="Unassembled WGS sequence"/>
</dbReference>
<dbReference type="EMBL" id="JACHNZ010000042">
    <property type="protein sequence ID" value="MBB4633404.1"/>
    <property type="molecule type" value="Genomic_DNA"/>
</dbReference>
<evidence type="ECO:0000259" key="1">
    <source>
        <dbReference type="Pfam" id="PF10074"/>
    </source>
</evidence>
<name>A0A7W7B3T9_9SPHN</name>
<organism evidence="2 3">
    <name type="scientific">Sphingosinicella soli</name>
    <dbReference type="NCBI Taxonomy" id="333708"/>
    <lineage>
        <taxon>Bacteria</taxon>
        <taxon>Pseudomonadati</taxon>
        <taxon>Pseudomonadota</taxon>
        <taxon>Alphaproteobacteria</taxon>
        <taxon>Sphingomonadales</taxon>
        <taxon>Sphingosinicellaceae</taxon>
        <taxon>Sphingosinicella</taxon>
    </lineage>
</organism>
<keyword evidence="3" id="KW-1185">Reference proteome</keyword>
<evidence type="ECO:0000313" key="3">
    <source>
        <dbReference type="Proteomes" id="UP000566324"/>
    </source>
</evidence>
<dbReference type="RefSeq" id="WP_184070985.1">
    <property type="nucleotide sequence ID" value="NZ_JACHNZ010000042.1"/>
</dbReference>
<evidence type="ECO:0000313" key="2">
    <source>
        <dbReference type="EMBL" id="MBB4633404.1"/>
    </source>
</evidence>
<reference evidence="2 3" key="1">
    <citation type="submission" date="2020-08" db="EMBL/GenBank/DDBJ databases">
        <title>Genomic Encyclopedia of Type Strains, Phase IV (KMG-IV): sequencing the most valuable type-strain genomes for metagenomic binning, comparative biology and taxonomic classification.</title>
        <authorList>
            <person name="Goeker M."/>
        </authorList>
    </citation>
    <scope>NUCLEOTIDE SEQUENCE [LARGE SCALE GENOMIC DNA]</scope>
    <source>
        <strain evidence="2 3">DSM 17328</strain>
    </source>
</reference>
<dbReference type="InterPro" id="IPR018754">
    <property type="entry name" value="RovC-like_DNA-bd"/>
</dbReference>
<accession>A0A7W7B3T9</accession>
<protein>
    <recommendedName>
        <fullName evidence="1">T6SS Transcription factor RovC-like DNA binding domain-containing protein</fullName>
    </recommendedName>
</protein>
<gene>
    <name evidence="2" type="ORF">GGQ98_003042</name>
</gene>